<protein>
    <submittedName>
        <fullName evidence="2">Uncharacterized protein</fullName>
    </submittedName>
</protein>
<name>A0ABP8X0N4_9MICO</name>
<evidence type="ECO:0000313" key="3">
    <source>
        <dbReference type="Proteomes" id="UP001500843"/>
    </source>
</evidence>
<accession>A0ABP8X0N4</accession>
<feature type="transmembrane region" description="Helical" evidence="1">
    <location>
        <begin position="68"/>
        <end position="86"/>
    </location>
</feature>
<sequence length="106" mass="10921">MSAATSEVVSTRPARLSGVRNVGIRGVRAAAWTVIGAACAQIVTAGFSLFALERLPLGEASSLDPHRLLGYVSETIGVILVLLLIVGRPTRRAVGAGPDPDVGSSR</sequence>
<keyword evidence="1" id="KW-0472">Membrane</keyword>
<reference evidence="3" key="1">
    <citation type="journal article" date="2019" name="Int. J. Syst. Evol. Microbiol.">
        <title>The Global Catalogue of Microorganisms (GCM) 10K type strain sequencing project: providing services to taxonomists for standard genome sequencing and annotation.</title>
        <authorList>
            <consortium name="The Broad Institute Genomics Platform"/>
            <consortium name="The Broad Institute Genome Sequencing Center for Infectious Disease"/>
            <person name="Wu L."/>
            <person name="Ma J."/>
        </authorList>
    </citation>
    <scope>NUCLEOTIDE SEQUENCE [LARGE SCALE GENOMIC DNA]</scope>
    <source>
        <strain evidence="3">JCM 17975</strain>
    </source>
</reference>
<keyword evidence="1" id="KW-1133">Transmembrane helix</keyword>
<evidence type="ECO:0000313" key="2">
    <source>
        <dbReference type="EMBL" id="GAA4697350.1"/>
    </source>
</evidence>
<keyword evidence="3" id="KW-1185">Reference proteome</keyword>
<dbReference type="Proteomes" id="UP001500843">
    <property type="component" value="Unassembled WGS sequence"/>
</dbReference>
<feature type="transmembrane region" description="Helical" evidence="1">
    <location>
        <begin position="29"/>
        <end position="52"/>
    </location>
</feature>
<dbReference type="EMBL" id="BAABHM010000009">
    <property type="protein sequence ID" value="GAA4697350.1"/>
    <property type="molecule type" value="Genomic_DNA"/>
</dbReference>
<dbReference type="RefSeq" id="WP_253874414.1">
    <property type="nucleotide sequence ID" value="NZ_BAABHM010000009.1"/>
</dbReference>
<proteinExistence type="predicted"/>
<comment type="caution">
    <text evidence="2">The sequence shown here is derived from an EMBL/GenBank/DDBJ whole genome shotgun (WGS) entry which is preliminary data.</text>
</comment>
<keyword evidence="1" id="KW-0812">Transmembrane</keyword>
<gene>
    <name evidence="2" type="ORF">GCM10023198_16940</name>
</gene>
<evidence type="ECO:0000256" key="1">
    <source>
        <dbReference type="SAM" id="Phobius"/>
    </source>
</evidence>
<organism evidence="2 3">
    <name type="scientific">Promicromonospora umidemergens</name>
    <dbReference type="NCBI Taxonomy" id="629679"/>
    <lineage>
        <taxon>Bacteria</taxon>
        <taxon>Bacillati</taxon>
        <taxon>Actinomycetota</taxon>
        <taxon>Actinomycetes</taxon>
        <taxon>Micrococcales</taxon>
        <taxon>Promicromonosporaceae</taxon>
        <taxon>Promicromonospora</taxon>
    </lineage>
</organism>